<keyword evidence="1 3" id="KW-0808">Transferase</keyword>
<dbReference type="Gene3D" id="3.40.50.2000">
    <property type="entry name" value="Glycogen Phosphorylase B"/>
    <property type="match status" value="2"/>
</dbReference>
<dbReference type="AlphaFoldDB" id="A0A5C4RKW5"/>
<evidence type="ECO:0000256" key="1">
    <source>
        <dbReference type="ARBA" id="ARBA00022679"/>
    </source>
</evidence>
<dbReference type="InterPro" id="IPR001296">
    <property type="entry name" value="Glyco_trans_1"/>
</dbReference>
<feature type="domain" description="Glycosyl transferase family 1" evidence="2">
    <location>
        <begin position="190"/>
        <end position="355"/>
    </location>
</feature>
<comment type="caution">
    <text evidence="3">The sequence shown here is derived from an EMBL/GenBank/DDBJ whole genome shotgun (WGS) entry which is preliminary data.</text>
</comment>
<accession>A0A5C4RKW5</accession>
<dbReference type="CDD" id="cd03801">
    <property type="entry name" value="GT4_PimA-like"/>
    <property type="match status" value="1"/>
</dbReference>
<dbReference type="Proteomes" id="UP000307592">
    <property type="component" value="Unassembled WGS sequence"/>
</dbReference>
<dbReference type="GO" id="GO:0016757">
    <property type="term" value="F:glycosyltransferase activity"/>
    <property type="evidence" value="ECO:0007669"/>
    <property type="project" value="InterPro"/>
</dbReference>
<sequence>MSIKGGSIIMKNIIFIAPEFHSIPPTYSSAVEWWIYNVAKESNIKNMIICKGERNENKTEIINKNSIIYRIRISRVYKRIFKKWTRLDPFPYSKRISLKIHQINKENDSILIVHNSIKLYNEIKKFYPEELIILHMHNKKNTEHLDYRTKLITPSIFLADFFKKETPDINVKVVPNGISKDMYNSNQHWNREKFNLQDKDIVILYAGRLDKGKGVIELMESVAILKNTIKNIKLLIVGDYKTKKRGRLEDYRKKVIEQANKMSSYCILVGNIPPNDMHKIYPLANLTVVPSLTDEAFCMVALESMASGTPVLVSPRGGIKEFVIHNETGFHLKEPLSVESISLDISETLNNPNVKAIAAKAKLTALNNYDWKNISNKFIDVLNEWF</sequence>
<organism evidence="3 4">
    <name type="scientific">Photorhabdus luminescens subsp. sonorensis</name>
    <dbReference type="NCBI Taxonomy" id="1173677"/>
    <lineage>
        <taxon>Bacteria</taxon>
        <taxon>Pseudomonadati</taxon>
        <taxon>Pseudomonadota</taxon>
        <taxon>Gammaproteobacteria</taxon>
        <taxon>Enterobacterales</taxon>
        <taxon>Morganellaceae</taxon>
        <taxon>Photorhabdus</taxon>
    </lineage>
</organism>
<name>A0A5C4RKW5_PHOLU</name>
<proteinExistence type="predicted"/>
<dbReference type="PANTHER" id="PTHR46401">
    <property type="entry name" value="GLYCOSYLTRANSFERASE WBBK-RELATED"/>
    <property type="match status" value="1"/>
</dbReference>
<dbReference type="SUPFAM" id="SSF53756">
    <property type="entry name" value="UDP-Glycosyltransferase/glycogen phosphorylase"/>
    <property type="match status" value="1"/>
</dbReference>
<evidence type="ECO:0000313" key="4">
    <source>
        <dbReference type="Proteomes" id="UP000307592"/>
    </source>
</evidence>
<gene>
    <name evidence="3" type="ORF">EP164_04160</name>
</gene>
<reference evidence="3 4" key="1">
    <citation type="submission" date="2019-01" db="EMBL/GenBank/DDBJ databases">
        <title>Draft genome assembly of Photorhabdus luminescens subsp. sonorensis Caborca.</title>
        <authorList>
            <person name="Duong D.A."/>
            <person name="Espinosa-Artiles P."/>
            <person name="Orozco R.A."/>
            <person name="Molnar I."/>
            <person name="Stock P."/>
        </authorList>
    </citation>
    <scope>NUCLEOTIDE SEQUENCE [LARGE SCALE GENOMIC DNA]</scope>
    <source>
        <strain evidence="3 4">Caborca</strain>
    </source>
</reference>
<dbReference type="PANTHER" id="PTHR46401:SF2">
    <property type="entry name" value="GLYCOSYLTRANSFERASE WBBK-RELATED"/>
    <property type="match status" value="1"/>
</dbReference>
<dbReference type="EMBL" id="SBIJ01000004">
    <property type="protein sequence ID" value="TNH44703.1"/>
    <property type="molecule type" value="Genomic_DNA"/>
</dbReference>
<protein>
    <submittedName>
        <fullName evidence="3">Glycosyltransferase</fullName>
    </submittedName>
</protein>
<dbReference type="Pfam" id="PF00534">
    <property type="entry name" value="Glycos_transf_1"/>
    <property type="match status" value="1"/>
</dbReference>
<evidence type="ECO:0000313" key="3">
    <source>
        <dbReference type="EMBL" id="TNH44703.1"/>
    </source>
</evidence>
<evidence type="ECO:0000259" key="2">
    <source>
        <dbReference type="Pfam" id="PF00534"/>
    </source>
</evidence>